<dbReference type="NCBIfam" id="NF009967">
    <property type="entry name" value="PRK13430.1"/>
    <property type="match status" value="1"/>
</dbReference>
<evidence type="ECO:0000256" key="6">
    <source>
        <dbReference type="ARBA" id="ARBA00023310"/>
    </source>
</evidence>
<evidence type="ECO:0000313" key="9">
    <source>
        <dbReference type="EMBL" id="RFT44869.1"/>
    </source>
</evidence>
<evidence type="ECO:0000256" key="1">
    <source>
        <dbReference type="ARBA" id="ARBA00004370"/>
    </source>
</evidence>
<evidence type="ECO:0000256" key="5">
    <source>
        <dbReference type="ARBA" id="ARBA00023136"/>
    </source>
</evidence>
<evidence type="ECO:0000256" key="7">
    <source>
        <dbReference type="HAMAP-Rule" id="MF_01416"/>
    </source>
</evidence>
<keyword evidence="5 7" id="KW-0472">Membrane</keyword>
<keyword evidence="7" id="KW-0139">CF(1)</keyword>
<evidence type="ECO:0000313" key="8">
    <source>
        <dbReference type="EMBL" id="MEH1545503.1"/>
    </source>
</evidence>
<keyword evidence="3 7" id="KW-0375">Hydrogen ion transport</keyword>
<keyword evidence="2 7" id="KW-0813">Transport</keyword>
<dbReference type="PANTHER" id="PTHR11910">
    <property type="entry name" value="ATP SYNTHASE DELTA CHAIN"/>
    <property type="match status" value="1"/>
</dbReference>
<organism evidence="9 10">
    <name type="scientific">Cutibacterium avidum</name>
    <dbReference type="NCBI Taxonomy" id="33010"/>
    <lineage>
        <taxon>Bacteria</taxon>
        <taxon>Bacillati</taxon>
        <taxon>Actinomycetota</taxon>
        <taxon>Actinomycetes</taxon>
        <taxon>Propionibacteriales</taxon>
        <taxon>Propionibacteriaceae</taxon>
        <taxon>Cutibacterium</taxon>
    </lineage>
</organism>
<reference evidence="9 10" key="1">
    <citation type="submission" date="2017-07" db="EMBL/GenBank/DDBJ databases">
        <authorList>
            <person name="Sun Z.S."/>
            <person name="Albrecht U."/>
            <person name="Echele G."/>
            <person name="Lee C.C."/>
        </authorList>
    </citation>
    <scope>NUCLEOTIDE SEQUENCE [LARGE SCALE GENOMIC DNA]</scope>
    <source>
        <strain evidence="9 10">P16-029</strain>
    </source>
</reference>
<keyword evidence="7" id="KW-1003">Cell membrane</keyword>
<reference evidence="8" key="2">
    <citation type="submission" date="2024-02" db="EMBL/GenBank/DDBJ databases">
        <title>Bacterial skin colonization with Propionibacterium avidum as a risk factor for Periprosthetic Joint Infections - a single-center prospective study.</title>
        <authorList>
            <person name="Achermann Y."/>
        </authorList>
    </citation>
    <scope>NUCLEOTIDE SEQUENCE</scope>
    <source>
        <strain evidence="8">PAVI-2017310195</strain>
    </source>
</reference>
<evidence type="ECO:0000256" key="4">
    <source>
        <dbReference type="ARBA" id="ARBA00023065"/>
    </source>
</evidence>
<dbReference type="NCBIfam" id="TIGR01145">
    <property type="entry name" value="ATP_synt_delta"/>
    <property type="match status" value="1"/>
</dbReference>
<comment type="similarity">
    <text evidence="7">Belongs to the ATPase delta chain family.</text>
</comment>
<dbReference type="EMBL" id="NOWI01000004">
    <property type="protein sequence ID" value="RFT44869.1"/>
    <property type="molecule type" value="Genomic_DNA"/>
</dbReference>
<comment type="subcellular location">
    <subcellularLocation>
        <location evidence="7">Cell membrane</location>
        <topology evidence="7">Peripheral membrane protein</topology>
    </subcellularLocation>
    <subcellularLocation>
        <location evidence="1">Membrane</location>
    </subcellularLocation>
</comment>
<keyword evidence="4 7" id="KW-0406">Ion transport</keyword>
<proteinExistence type="inferred from homology"/>
<protein>
    <recommendedName>
        <fullName evidence="7">ATP synthase subunit delta</fullName>
    </recommendedName>
    <alternativeName>
        <fullName evidence="7">ATP synthase F(1) sector subunit delta</fullName>
    </alternativeName>
    <alternativeName>
        <fullName evidence="7">F-type ATPase subunit delta</fullName>
        <shortName evidence="7">F-ATPase subunit delta</shortName>
    </alternativeName>
</protein>
<dbReference type="GO" id="GO:0045259">
    <property type="term" value="C:proton-transporting ATP synthase complex"/>
    <property type="evidence" value="ECO:0007669"/>
    <property type="project" value="UniProtKB-KW"/>
</dbReference>
<gene>
    <name evidence="7" type="primary">atpH</name>
    <name evidence="9" type="ORF">CHT91_05225</name>
    <name evidence="8" type="ORF">V7F78_00385</name>
</gene>
<keyword evidence="6 7" id="KW-0066">ATP synthesis</keyword>
<dbReference type="GO" id="GO:0005886">
    <property type="term" value="C:plasma membrane"/>
    <property type="evidence" value="ECO:0007669"/>
    <property type="project" value="UniProtKB-SubCell"/>
</dbReference>
<dbReference type="Proteomes" id="UP001309299">
    <property type="component" value="Unassembled WGS sequence"/>
</dbReference>
<name>A0A3E2DHH8_9ACTN</name>
<dbReference type="RefSeq" id="WP_016667719.1">
    <property type="nucleotide sequence ID" value="NZ_CABKSM010000001.1"/>
</dbReference>
<evidence type="ECO:0000313" key="10">
    <source>
        <dbReference type="Proteomes" id="UP000259211"/>
    </source>
</evidence>
<dbReference type="InterPro" id="IPR000711">
    <property type="entry name" value="ATPase_OSCP/dsu"/>
</dbReference>
<comment type="function">
    <text evidence="7">This protein is part of the stalk that links CF(0) to CF(1). It either transmits conformational changes from CF(0) to CF(1) or is implicated in proton conduction.</text>
</comment>
<dbReference type="HAMAP" id="MF_01416">
    <property type="entry name" value="ATP_synth_delta_bact"/>
    <property type="match status" value="1"/>
</dbReference>
<dbReference type="GO" id="GO:0046933">
    <property type="term" value="F:proton-transporting ATP synthase activity, rotational mechanism"/>
    <property type="evidence" value="ECO:0007669"/>
    <property type="project" value="UniProtKB-UniRule"/>
</dbReference>
<dbReference type="EMBL" id="JBAKUA010000001">
    <property type="protein sequence ID" value="MEH1545503.1"/>
    <property type="molecule type" value="Genomic_DNA"/>
</dbReference>
<sequence length="263" mass="28489">MTTVVSASRQLDEAGDRLGATAEFASEVFAVVDVLDRERGLCRAVSDTGSEAKARQGLVDAVFASKVSPDCKELLDATTTCKWRSPAALTRALERQGVRAVLRGARQADRLDTVADELFHISRLVRGQASLQVAIGDPNRSVEDRQKLLTTLIGDRVSEDTLLLARRAVVSSDNTFEQVVDGYLHIAAELAERRRAIVTTASELTDAQRAEMVKQLERITGSPIELSEVVDPATLGGALIDLGDEVIDSTVAHRLDQARRELG</sequence>
<dbReference type="Proteomes" id="UP000259211">
    <property type="component" value="Unassembled WGS sequence"/>
</dbReference>
<dbReference type="AlphaFoldDB" id="A0A3E2DHH8"/>
<comment type="function">
    <text evidence="7">F(1)F(0) ATP synthase produces ATP from ADP in the presence of a proton or sodium gradient. F-type ATPases consist of two structural domains, F(1) containing the extramembraneous catalytic core and F(0) containing the membrane proton channel, linked together by a central stalk and a peripheral stalk. During catalysis, ATP synthesis in the catalytic domain of F(1) is coupled via a rotary mechanism of the central stalk subunits to proton translocation.</text>
</comment>
<evidence type="ECO:0000256" key="2">
    <source>
        <dbReference type="ARBA" id="ARBA00022448"/>
    </source>
</evidence>
<comment type="caution">
    <text evidence="9">The sequence shown here is derived from an EMBL/GenBank/DDBJ whole genome shotgun (WGS) entry which is preliminary data.</text>
</comment>
<dbReference type="Pfam" id="PF00213">
    <property type="entry name" value="OSCP"/>
    <property type="match status" value="1"/>
</dbReference>
<evidence type="ECO:0000256" key="3">
    <source>
        <dbReference type="ARBA" id="ARBA00022781"/>
    </source>
</evidence>
<accession>A0A3E2DHH8</accession>